<dbReference type="AlphaFoldDB" id="A0AAD5TU97"/>
<name>A0AAD5TU97_9FUNG</name>
<keyword evidence="2 5" id="KW-0396">Initiation factor</keyword>
<dbReference type="GO" id="GO:0005852">
    <property type="term" value="C:eukaryotic translation initiation factor 3 complex"/>
    <property type="evidence" value="ECO:0007669"/>
    <property type="project" value="InterPro"/>
</dbReference>
<dbReference type="Proteomes" id="UP001211065">
    <property type="component" value="Unassembled WGS sequence"/>
</dbReference>
<protein>
    <submittedName>
        <fullName evidence="5">Eukaryotic translation initiation factor 3 subunit L</fullName>
    </submittedName>
</protein>
<evidence type="ECO:0000313" key="6">
    <source>
        <dbReference type="Proteomes" id="UP001211065"/>
    </source>
</evidence>
<dbReference type="HAMAP" id="MF_03011">
    <property type="entry name" value="eIF3l"/>
    <property type="match status" value="1"/>
</dbReference>
<gene>
    <name evidence="5" type="primary">EIF3L</name>
    <name evidence="5" type="ORF">HK099_001085</name>
</gene>
<dbReference type="PANTHER" id="PTHR13242:SF0">
    <property type="entry name" value="EUKARYOTIC TRANSLATION INITIATION FACTOR 3 SUBUNIT L"/>
    <property type="match status" value="1"/>
</dbReference>
<keyword evidence="4" id="KW-0175">Coiled coil</keyword>
<dbReference type="Pfam" id="PF10255">
    <property type="entry name" value="Paf67"/>
    <property type="match status" value="1"/>
</dbReference>
<comment type="caution">
    <text evidence="5">The sequence shown here is derived from an EMBL/GenBank/DDBJ whole genome shotgun (WGS) entry which is preliminary data.</text>
</comment>
<dbReference type="GO" id="GO:0003743">
    <property type="term" value="F:translation initiation factor activity"/>
    <property type="evidence" value="ECO:0007669"/>
    <property type="project" value="UniProtKB-KW"/>
</dbReference>
<keyword evidence="3" id="KW-0648">Protein biosynthesis</keyword>
<keyword evidence="6" id="KW-1185">Reference proteome</keyword>
<evidence type="ECO:0000256" key="3">
    <source>
        <dbReference type="ARBA" id="ARBA00022917"/>
    </source>
</evidence>
<keyword evidence="1" id="KW-0963">Cytoplasm</keyword>
<accession>A0AAD5TU97</accession>
<feature type="coiled-coil region" evidence="4">
    <location>
        <begin position="125"/>
        <end position="152"/>
    </location>
</feature>
<dbReference type="EMBL" id="JADGJW010001284">
    <property type="protein sequence ID" value="KAJ3204588.1"/>
    <property type="molecule type" value="Genomic_DNA"/>
</dbReference>
<evidence type="ECO:0000256" key="1">
    <source>
        <dbReference type="ARBA" id="ARBA00022490"/>
    </source>
</evidence>
<evidence type="ECO:0000256" key="4">
    <source>
        <dbReference type="SAM" id="Coils"/>
    </source>
</evidence>
<evidence type="ECO:0000256" key="2">
    <source>
        <dbReference type="ARBA" id="ARBA00022540"/>
    </source>
</evidence>
<reference evidence="5" key="1">
    <citation type="submission" date="2020-05" db="EMBL/GenBank/DDBJ databases">
        <title>Phylogenomic resolution of chytrid fungi.</title>
        <authorList>
            <person name="Stajich J.E."/>
            <person name="Amses K."/>
            <person name="Simmons R."/>
            <person name="Seto K."/>
            <person name="Myers J."/>
            <person name="Bonds A."/>
            <person name="Quandt C.A."/>
            <person name="Barry K."/>
            <person name="Liu P."/>
            <person name="Grigoriev I."/>
            <person name="Longcore J.E."/>
            <person name="James T.Y."/>
        </authorList>
    </citation>
    <scope>NUCLEOTIDE SEQUENCE</scope>
    <source>
        <strain evidence="5">JEL0476</strain>
    </source>
</reference>
<dbReference type="InterPro" id="IPR019382">
    <property type="entry name" value="eIF3l"/>
</dbReference>
<dbReference type="PANTHER" id="PTHR13242">
    <property type="entry name" value="EUKARYOTIC TRANSLATION INITIATION FACTOR 3"/>
    <property type="match status" value="1"/>
</dbReference>
<organism evidence="5 6">
    <name type="scientific">Clydaea vesicula</name>
    <dbReference type="NCBI Taxonomy" id="447962"/>
    <lineage>
        <taxon>Eukaryota</taxon>
        <taxon>Fungi</taxon>
        <taxon>Fungi incertae sedis</taxon>
        <taxon>Chytridiomycota</taxon>
        <taxon>Chytridiomycota incertae sedis</taxon>
        <taxon>Chytridiomycetes</taxon>
        <taxon>Lobulomycetales</taxon>
        <taxon>Lobulomycetaceae</taxon>
        <taxon>Clydaea</taxon>
    </lineage>
</organism>
<evidence type="ECO:0000313" key="5">
    <source>
        <dbReference type="EMBL" id="KAJ3204588.1"/>
    </source>
</evidence>
<sequence length="502" mass="58258">MSGEHLDDVDIELNVYGEGDDSEFVDDAAESYIETSDNAFLNEPVKNFIHYFYKNFQEKNVWGLSGLYMQTFHKITERFFKTSHWPDVKLIAKEVNNEQGVFQYELPNQWLYDIIDEFIYQYQSFQQYLRNKKKSKEELELLKKNFSKISSNDSRPCWDVNYVLSTLNEVVTISNINEPLTAGNENQDSNLGGSEYSQKSFYRMLGYFSLIGLLRLHSLFGDYDLALKVDTLENVQLTKKHPFSKLVVISRVSTCYYVGFSYLMMNRFSDAIEVFLNSLSVISNSKFHNKPGPHTDAITKMQEKIYFLLAICVSLSPQRIEESVHTVMREKVGIDVFIKMQRGVEDTLNDFGELFQKSSPRFISPVLPNFDNFSPLPNPGDYQLKIFLSQVKQHTKMSVVRSYLKLYTTLDLTKLAEYVDSSPSDLRTLLLSFKHKTINQKKVGLIDNAPTKASGGFFDGEYNNSLNNELDFFIDKDMIFINEFKQKKNSADWFVRHIVKFQ</sequence>
<feature type="non-terminal residue" evidence="5">
    <location>
        <position position="502"/>
    </location>
</feature>
<proteinExistence type="inferred from homology"/>